<sequence>MELFKQGMKGPSRPAPSVPGVGVNRYSPVTNWNDDPFGADVFEPNPQYMQKKKPPPRPPPPKVNPKQPDVPLKPSHFIRKPTVLSSLLSRKNKAAVNSQTQNGNVNIISQSLTEYSNDLDAHKMFPKCEPKNIQTGALIDLSSPPSSPTFTTRSSSDGLSVDSFGSDATTSTNHHNLHNGGNASQAESGFEDDFDLFLNSRKTLPKEDTLDDFAAVDPFSPTIKPPVMKKTCTQ</sequence>
<dbReference type="EMBL" id="GDQN01000910">
    <property type="protein sequence ID" value="JAT90144.1"/>
    <property type="molecule type" value="Transcribed_RNA"/>
</dbReference>
<proteinExistence type="predicted"/>
<dbReference type="OrthoDB" id="27823at2759"/>
<dbReference type="AlphaFoldDB" id="A0A1E1WT43"/>
<protein>
    <submittedName>
        <fullName evidence="2">Uncharacterized protein</fullName>
    </submittedName>
</protein>
<feature type="region of interest" description="Disordered" evidence="1">
    <location>
        <begin position="138"/>
        <end position="188"/>
    </location>
</feature>
<gene>
    <name evidence="2" type="ORF">g.3642</name>
</gene>
<feature type="compositionally biased region" description="Polar residues" evidence="1">
    <location>
        <begin position="166"/>
        <end position="187"/>
    </location>
</feature>
<evidence type="ECO:0000313" key="2">
    <source>
        <dbReference type="EMBL" id="JAT90144.1"/>
    </source>
</evidence>
<accession>A0A1E1WT43</accession>
<feature type="region of interest" description="Disordered" evidence="1">
    <location>
        <begin position="1"/>
        <end position="76"/>
    </location>
</feature>
<name>A0A1E1WT43_PECGO</name>
<reference evidence="2" key="1">
    <citation type="submission" date="2015-09" db="EMBL/GenBank/DDBJ databases">
        <title>De novo assembly of Pectinophora gossypiella (Pink Bollworm) gut transcriptome.</title>
        <authorList>
            <person name="Tassone E.E."/>
        </authorList>
    </citation>
    <scope>NUCLEOTIDE SEQUENCE</scope>
</reference>
<evidence type="ECO:0000256" key="1">
    <source>
        <dbReference type="SAM" id="MobiDB-lite"/>
    </source>
</evidence>
<feature type="compositionally biased region" description="Low complexity" evidence="1">
    <location>
        <begin position="142"/>
        <end position="156"/>
    </location>
</feature>
<organism evidence="2">
    <name type="scientific">Pectinophora gossypiella</name>
    <name type="common">Cotton pink bollworm</name>
    <name type="synonym">Depressaria gossypiella</name>
    <dbReference type="NCBI Taxonomy" id="13191"/>
    <lineage>
        <taxon>Eukaryota</taxon>
        <taxon>Metazoa</taxon>
        <taxon>Ecdysozoa</taxon>
        <taxon>Arthropoda</taxon>
        <taxon>Hexapoda</taxon>
        <taxon>Insecta</taxon>
        <taxon>Pterygota</taxon>
        <taxon>Neoptera</taxon>
        <taxon>Endopterygota</taxon>
        <taxon>Lepidoptera</taxon>
        <taxon>Glossata</taxon>
        <taxon>Ditrysia</taxon>
        <taxon>Gelechioidea</taxon>
        <taxon>Gelechiidae</taxon>
        <taxon>Apatetrinae</taxon>
        <taxon>Pectinophora</taxon>
    </lineage>
</organism>